<reference evidence="3" key="3">
    <citation type="journal article" date="2016" name="J. Biol. Chem.">
        <title>Crystal Structure of the CTP1L Endolysin Reveals How Its Activity Is Regulated by a Secondary Translation Product.</title>
        <authorList>
            <person name="Dunne M."/>
            <person name="Leicht S."/>
            <person name="Krichel B."/>
            <person name="Mertens H.D."/>
            <person name="Thompson A."/>
            <person name="Krijgsveld J."/>
            <person name="Svergun D.I."/>
            <person name="Gomez-Torres N."/>
            <person name="Garde S."/>
            <person name="Uetrecht C."/>
            <person name="Narbad A."/>
            <person name="Mayer M.J."/>
            <person name="Meijers R."/>
        </authorList>
    </citation>
    <scope>X-RAY CRYSTALLOGRAPHY (1.90 ANGSTROMS) OF 1-274 AND 195-274</scope>
</reference>
<evidence type="ECO:0007829" key="2">
    <source>
        <dbReference type="PDB" id="4CU2"/>
    </source>
</evidence>
<dbReference type="PDB" id="4CU2">
    <property type="method" value="X-ray"/>
    <property type="resolution" value="2.11 A"/>
    <property type="chains" value="A=195-274"/>
</dbReference>
<name>A0ACD6B8H9_9CAUD</name>
<accession>D9ZNF3</accession>
<evidence type="ECO:0007829" key="3">
    <source>
        <dbReference type="PDB" id="5A6S"/>
    </source>
</evidence>
<accession>A0ACD6B8H9</accession>
<reference evidence="2" key="2">
    <citation type="journal article" date="2014" name="PLoS Pathog.">
        <title>The CD27L and CTP1L endolysins targeting Clostridia contain a built-in trigger and release factor.</title>
        <authorList>
            <person name="Dunne M."/>
            <person name="Mertens H.D."/>
            <person name="Garefalaki V."/>
            <person name="Jeffries C.M."/>
            <person name="Thompson A."/>
            <person name="Lemke E.A."/>
            <person name="Svergun D.I."/>
            <person name="Mayer M.J."/>
            <person name="Narbad A."/>
            <person name="Meijers R."/>
        </authorList>
    </citation>
    <scope>X-RAY CRYSTALLOGRAPHY (2.11 ANGSTROMS) OF 195-274</scope>
</reference>
<protein>
    <submittedName>
        <fullName evidence="1">Endolysin</fullName>
    </submittedName>
</protein>
<sequence>MKKIADISNLNGNVDVKLLFNLGYIGIIAKASEGGTFVDKYYKQNYTNTKAQGKITGAYHFANFSTIAKAQQEANFFLNCIAGTTPDFVVLDLEQQCTGDITDACLAFLNIVAKKFKCVVYCNSSFIKEHLNSKICAYPLWIANYGVATPAFTLWTKYAMWQFTEKGQVSGISGYIDFSYITDEFIKYIKGEDEVENLVVYNDGADQRAAEYLADRLACPTINNARKFDYSNVKNVYAVGGNKEQYTSYLTTLIAGSTRYTTMQAVLDYIKNLK</sequence>
<proteinExistence type="evidence at protein level"/>
<organism evidence="1">
    <name type="scientific">Clostridium phage phiCTP1</name>
    <dbReference type="NCBI Taxonomy" id="871584"/>
    <lineage>
        <taxon>Viruses</taxon>
        <taxon>Duplodnaviria</taxon>
        <taxon>Heunggongvirae</taxon>
        <taxon>Uroviricota</taxon>
        <taxon>Caudoviricetes</taxon>
    </lineage>
</organism>
<evidence type="ECO:0000313" key="1">
    <source>
        <dbReference type="EMBL" id="ADL40330.1"/>
    </source>
</evidence>
<keyword evidence="2 3" id="KW-0002">3D-structure</keyword>
<reference evidence="1" key="1">
    <citation type="journal article" date="2010" name="Appl. Environ. Microbiol.">
        <title>Genomic sequence and characterization of the virulent bacteriophage phiCTP1 from Clostridium tyrobutyricum and heterologous expression of its endolysin.</title>
        <authorList>
            <person name="Mayer M.J."/>
            <person name="Payne J."/>
            <person name="Gasson M.J."/>
            <person name="Narbad A."/>
        </authorList>
    </citation>
    <scope>NUCLEOTIDE SEQUENCE</scope>
</reference>
<dbReference type="EMBL" id="HM159959">
    <property type="protein sequence ID" value="ADL40330.1"/>
    <property type="molecule type" value="Genomic_DNA"/>
</dbReference>
<dbReference type="PDB" id="5A6S">
    <property type="method" value="X-ray"/>
    <property type="resolution" value="1.90 A"/>
    <property type="chains" value="A=1-274, B=195-274"/>
</dbReference>
<gene>
    <name evidence="1" type="ORF">phiCTP1_gp29</name>
</gene>